<reference evidence="1 3" key="1">
    <citation type="journal article" date="2014" name="Genome Announc.">
        <title>Draft Genome Sequence of Bacillus alcalophilus AV1934, a Classic Alkaliphile Isolated from Human Feces in 1934.</title>
        <authorList>
            <person name="Attie O."/>
            <person name="Jayaprakash A."/>
            <person name="Shah H."/>
            <person name="Paulsen I.T."/>
            <person name="Morino M."/>
            <person name="Takahashi Y."/>
            <person name="Narumi I."/>
            <person name="Sachidanandam R."/>
            <person name="Satoh K."/>
            <person name="Ito M."/>
            <person name="Krulwich T.A."/>
        </authorList>
    </citation>
    <scope>NUCLEOTIDE SEQUENCE [LARGE SCALE GENOMIC DNA]</scope>
    <source>
        <strain evidence="1 3">AV1934</strain>
    </source>
</reference>
<reference evidence="2 4" key="2">
    <citation type="submission" date="2014-01" db="EMBL/GenBank/DDBJ databases">
        <title>Draft genome sequencing of Bacillus alcalophilus CGMCC 1.3604.</title>
        <authorList>
            <person name="Yang J."/>
            <person name="Diao L."/>
            <person name="Yang S."/>
        </authorList>
    </citation>
    <scope>NUCLEOTIDE SEQUENCE [LARGE SCALE GENOMIC DNA]</scope>
    <source>
        <strain evidence="2 4">CGMCC 1.3604</strain>
    </source>
</reference>
<evidence type="ECO:0000313" key="1">
    <source>
        <dbReference type="EMBL" id="KGA99018.1"/>
    </source>
</evidence>
<evidence type="ECO:0000313" key="4">
    <source>
        <dbReference type="Proteomes" id="UP000297014"/>
    </source>
</evidence>
<accession>A0A094WSG8</accession>
<dbReference type="OrthoDB" id="9816323at2"/>
<sequence length="64" mass="7532">MKVGIRKPSLKRRISARTSVKHFVVHRPGVRTPKTYGWITSPKNSSHKVYQRTTFFNAFKKIFK</sequence>
<dbReference type="RefSeq" id="WP_004428324.1">
    <property type="nucleotide sequence ID" value="NZ_ALPT02000002.1"/>
</dbReference>
<name>A0A094WSG8_ALKAL</name>
<organism evidence="1 3">
    <name type="scientific">Alkalihalobacillus alcalophilus ATCC 27647 = CGMCC 1.3604</name>
    <dbReference type="NCBI Taxonomy" id="1218173"/>
    <lineage>
        <taxon>Bacteria</taxon>
        <taxon>Bacillati</taxon>
        <taxon>Bacillota</taxon>
        <taxon>Bacilli</taxon>
        <taxon>Bacillales</taxon>
        <taxon>Bacillaceae</taxon>
        <taxon>Alkalihalobacillus</taxon>
    </lineage>
</organism>
<dbReference type="EMBL" id="JALP01000204">
    <property type="protein sequence ID" value="THG89677.1"/>
    <property type="molecule type" value="Genomic_DNA"/>
</dbReference>
<protein>
    <submittedName>
        <fullName evidence="1">Uncharacterized protein</fullName>
    </submittedName>
</protein>
<proteinExistence type="predicted"/>
<gene>
    <name evidence="2" type="ORF">AJ85_15815</name>
    <name evidence="1" type="ORF">BALCAV_0200875</name>
</gene>
<dbReference type="AlphaFoldDB" id="A0A094WSG8"/>
<evidence type="ECO:0000313" key="3">
    <source>
        <dbReference type="Proteomes" id="UP000002754"/>
    </source>
</evidence>
<dbReference type="Proteomes" id="UP000297014">
    <property type="component" value="Unassembled WGS sequence"/>
</dbReference>
<dbReference type="EMBL" id="ALPT02000002">
    <property type="protein sequence ID" value="KGA99018.1"/>
    <property type="molecule type" value="Genomic_DNA"/>
</dbReference>
<evidence type="ECO:0000313" key="2">
    <source>
        <dbReference type="EMBL" id="THG89677.1"/>
    </source>
</evidence>
<dbReference type="eggNOG" id="ENOG5032Y79">
    <property type="taxonomic scope" value="Bacteria"/>
</dbReference>
<dbReference type="Proteomes" id="UP000002754">
    <property type="component" value="Unassembled WGS sequence"/>
</dbReference>
<keyword evidence="3" id="KW-1185">Reference proteome</keyword>
<comment type="caution">
    <text evidence="1">The sequence shown here is derived from an EMBL/GenBank/DDBJ whole genome shotgun (WGS) entry which is preliminary data.</text>
</comment>